<dbReference type="AlphaFoldDB" id="A0A1L7CG89"/>
<dbReference type="EMBL" id="CP009245">
    <property type="protein sequence ID" value="APT84844.1"/>
    <property type="molecule type" value="Genomic_DNA"/>
</dbReference>
<sequence>MTAASEVTMDRVIAAMRAFDVELGEPQSTAVPGAVVTGINLNGFDVHFILMGGYLIVRADKPTGEKTDDANPALFLSCQNVNQGSPLPKSVVIDRTPELIVRSEVEILIGAGMTDEQLGLNLGAAVDGVLEAQQKVAEVRATFATAES</sequence>
<proteinExistence type="predicted"/>
<dbReference type="RefSeq" id="WP_075726340.1">
    <property type="nucleotide sequence ID" value="NZ_CP009245.1"/>
</dbReference>
<dbReference type="STRING" id="1431546.CAQU_06915"/>
<accession>A0A1L7CG89</accession>
<dbReference type="Proteomes" id="UP000185478">
    <property type="component" value="Chromosome"/>
</dbReference>
<gene>
    <name evidence="1" type="ORF">CAQU_06915</name>
</gene>
<dbReference type="KEGG" id="caqu:CAQU_06915"/>
<reference evidence="1 2" key="1">
    <citation type="submission" date="2014-08" db="EMBL/GenBank/DDBJ databases">
        <title>Complete genome sequence of Corynebacterium aquilae S-613T(T) (=DSM 44791(T)), isolated from the choana of a healthy golden eagle.</title>
        <authorList>
            <person name="Ruckert C."/>
            <person name="Albersmeier A."/>
            <person name="Winkler A."/>
            <person name="Kalinowski J."/>
        </authorList>
    </citation>
    <scope>NUCLEOTIDE SEQUENCE [LARGE SCALE GENOMIC DNA]</scope>
    <source>
        <strain evidence="1 2">S-613</strain>
    </source>
</reference>
<organism evidence="1 2">
    <name type="scientific">Corynebacterium aquilae DSM 44791</name>
    <dbReference type="NCBI Taxonomy" id="1431546"/>
    <lineage>
        <taxon>Bacteria</taxon>
        <taxon>Bacillati</taxon>
        <taxon>Actinomycetota</taxon>
        <taxon>Actinomycetes</taxon>
        <taxon>Mycobacteriales</taxon>
        <taxon>Corynebacteriaceae</taxon>
        <taxon>Corynebacterium</taxon>
    </lineage>
</organism>
<evidence type="ECO:0000313" key="2">
    <source>
        <dbReference type="Proteomes" id="UP000185478"/>
    </source>
</evidence>
<protein>
    <recommendedName>
        <fullName evidence="3">YbjN domain-containing protein</fullName>
    </recommendedName>
</protein>
<dbReference type="OrthoDB" id="4423019at2"/>
<keyword evidence="2" id="KW-1185">Reference proteome</keyword>
<name>A0A1L7CG89_9CORY</name>
<evidence type="ECO:0000313" key="1">
    <source>
        <dbReference type="EMBL" id="APT84844.1"/>
    </source>
</evidence>
<evidence type="ECO:0008006" key="3">
    <source>
        <dbReference type="Google" id="ProtNLM"/>
    </source>
</evidence>